<proteinExistence type="predicted"/>
<sequence>MALDGARSPHAARIALWAIPVPDLGGVARHVLDVAAVGLPGWRLVVLCPEGPLAGKLQEAGAAVVTGPFGPAAGFIASVKTLRKNIGALRPSVVHAHLAYADVVAAVATIGTGARYVTTEHGIAGDDAVYHGSAWKSRLMAAVHALRLRRASAVIAVAEATKWAMVHKWKPRQAVTVIPNGVDADEVTARIRTAAPVSGTGGASRGGPRILSLARLSAEKRIPELLEAFARLRLTHPEAILTVAGDGPDRGALEAQARTLGLADSVAFPGFVDAGAAMSEADVVVQLSVWENCSYTLLDAVAAGLGVVATPVGGNPEILPERCLVEAEDAHAVASAIAAQLASDERPGSSWISRAEMARKTAGVYEERP</sequence>
<keyword evidence="6" id="KW-1185">Reference proteome</keyword>
<evidence type="ECO:0000313" key="6">
    <source>
        <dbReference type="Proteomes" id="UP000639051"/>
    </source>
</evidence>
<dbReference type="CDD" id="cd03801">
    <property type="entry name" value="GT4_PimA-like"/>
    <property type="match status" value="1"/>
</dbReference>
<gene>
    <name evidence="5" type="ORF">JJE72_04140</name>
</gene>
<evidence type="ECO:0000259" key="3">
    <source>
        <dbReference type="Pfam" id="PF00534"/>
    </source>
</evidence>
<name>A0ABS1K321_9MICC</name>
<dbReference type="RefSeq" id="WP_189693103.1">
    <property type="nucleotide sequence ID" value="NZ_BNCM01000004.1"/>
</dbReference>
<evidence type="ECO:0000256" key="1">
    <source>
        <dbReference type="ARBA" id="ARBA00022676"/>
    </source>
</evidence>
<organism evidence="5 6">
    <name type="scientific">Sinomonas cellulolyticus</name>
    <dbReference type="NCBI Taxonomy" id="2801916"/>
    <lineage>
        <taxon>Bacteria</taxon>
        <taxon>Bacillati</taxon>
        <taxon>Actinomycetota</taxon>
        <taxon>Actinomycetes</taxon>
        <taxon>Micrococcales</taxon>
        <taxon>Micrococcaceae</taxon>
        <taxon>Sinomonas</taxon>
    </lineage>
</organism>
<accession>A0ABS1K321</accession>
<comment type="caution">
    <text evidence="5">The sequence shown here is derived from an EMBL/GenBank/DDBJ whole genome shotgun (WGS) entry which is preliminary data.</text>
</comment>
<dbReference type="SUPFAM" id="SSF53756">
    <property type="entry name" value="UDP-Glycosyltransferase/glycogen phosphorylase"/>
    <property type="match status" value="1"/>
</dbReference>
<dbReference type="Proteomes" id="UP000639051">
    <property type="component" value="Unassembled WGS sequence"/>
</dbReference>
<evidence type="ECO:0000259" key="4">
    <source>
        <dbReference type="Pfam" id="PF13439"/>
    </source>
</evidence>
<keyword evidence="2" id="KW-0808">Transferase</keyword>
<keyword evidence="1" id="KW-0328">Glycosyltransferase</keyword>
<dbReference type="InterPro" id="IPR028098">
    <property type="entry name" value="Glyco_trans_4-like_N"/>
</dbReference>
<evidence type="ECO:0000256" key="2">
    <source>
        <dbReference type="ARBA" id="ARBA00022679"/>
    </source>
</evidence>
<feature type="domain" description="Glycosyltransferase subfamily 4-like N-terminal" evidence="4">
    <location>
        <begin position="25"/>
        <end position="185"/>
    </location>
</feature>
<dbReference type="Pfam" id="PF00534">
    <property type="entry name" value="Glycos_transf_1"/>
    <property type="match status" value="1"/>
</dbReference>
<dbReference type="PANTHER" id="PTHR12526">
    <property type="entry name" value="GLYCOSYLTRANSFERASE"/>
    <property type="match status" value="1"/>
</dbReference>
<feature type="domain" description="Glycosyl transferase family 1" evidence="3">
    <location>
        <begin position="207"/>
        <end position="345"/>
    </location>
</feature>
<dbReference type="PANTHER" id="PTHR12526:SF510">
    <property type="entry name" value="D-INOSITOL 3-PHOSPHATE GLYCOSYLTRANSFERASE"/>
    <property type="match status" value="1"/>
</dbReference>
<dbReference type="Gene3D" id="3.40.50.2000">
    <property type="entry name" value="Glycogen Phosphorylase B"/>
    <property type="match status" value="2"/>
</dbReference>
<dbReference type="EMBL" id="JAERRC010000012">
    <property type="protein sequence ID" value="MBL0704696.1"/>
    <property type="molecule type" value="Genomic_DNA"/>
</dbReference>
<evidence type="ECO:0000313" key="5">
    <source>
        <dbReference type="EMBL" id="MBL0704696.1"/>
    </source>
</evidence>
<dbReference type="Pfam" id="PF13439">
    <property type="entry name" value="Glyco_transf_4"/>
    <property type="match status" value="1"/>
</dbReference>
<protein>
    <submittedName>
        <fullName evidence="5">Glycosyltransferase family 4 protein</fullName>
    </submittedName>
</protein>
<dbReference type="InterPro" id="IPR001296">
    <property type="entry name" value="Glyco_trans_1"/>
</dbReference>
<reference evidence="5 6" key="1">
    <citation type="submission" date="2021-01" db="EMBL/GenBank/DDBJ databases">
        <title>Genome public.</title>
        <authorList>
            <person name="Liu C."/>
            <person name="Sun Q."/>
        </authorList>
    </citation>
    <scope>NUCLEOTIDE SEQUENCE [LARGE SCALE GENOMIC DNA]</scope>
    <source>
        <strain evidence="5 6">JC656</strain>
    </source>
</reference>